<dbReference type="InterPro" id="IPR036597">
    <property type="entry name" value="Fido-like_dom_sf"/>
</dbReference>
<name>A0A7X2V4X7_9BACI</name>
<dbReference type="SUPFAM" id="SSF140931">
    <property type="entry name" value="Fic-like"/>
    <property type="match status" value="1"/>
</dbReference>
<keyword evidence="3" id="KW-1185">Reference proteome</keyword>
<organism evidence="2 3">
    <name type="scientific">Metabacillus mangrovi</name>
    <dbReference type="NCBI Taxonomy" id="1491830"/>
    <lineage>
        <taxon>Bacteria</taxon>
        <taxon>Bacillati</taxon>
        <taxon>Bacillota</taxon>
        <taxon>Bacilli</taxon>
        <taxon>Bacillales</taxon>
        <taxon>Bacillaceae</taxon>
        <taxon>Metabacillus</taxon>
    </lineage>
</organism>
<dbReference type="Proteomes" id="UP000434639">
    <property type="component" value="Unassembled WGS sequence"/>
</dbReference>
<dbReference type="AlphaFoldDB" id="A0A7X2V4X7"/>
<dbReference type="PANTHER" id="PTHR39426:SF1">
    <property type="entry name" value="HOMOLOGY TO DEATH-ON-CURING PROTEIN OF PHAGE P1"/>
    <property type="match status" value="1"/>
</dbReference>
<feature type="domain" description="Fido" evidence="1">
    <location>
        <begin position="1"/>
        <end position="118"/>
    </location>
</feature>
<dbReference type="GO" id="GO:0016301">
    <property type="term" value="F:kinase activity"/>
    <property type="evidence" value="ECO:0007669"/>
    <property type="project" value="InterPro"/>
</dbReference>
<evidence type="ECO:0000313" key="2">
    <source>
        <dbReference type="EMBL" id="MTH54252.1"/>
    </source>
</evidence>
<dbReference type="EMBL" id="WMIB01000012">
    <property type="protein sequence ID" value="MTH54252.1"/>
    <property type="molecule type" value="Genomic_DNA"/>
</dbReference>
<dbReference type="InterPro" id="IPR053737">
    <property type="entry name" value="Type_II_TA_Toxin"/>
</dbReference>
<dbReference type="Gene3D" id="1.20.120.1870">
    <property type="entry name" value="Fic/DOC protein, Fido domain"/>
    <property type="match status" value="1"/>
</dbReference>
<dbReference type="NCBIfam" id="TIGR01550">
    <property type="entry name" value="DOC_P1"/>
    <property type="match status" value="1"/>
</dbReference>
<protein>
    <submittedName>
        <fullName evidence="2">Type II toxin-antitoxin system death-on-curing family toxin</fullName>
    </submittedName>
</protein>
<accession>A0A7X2V4X7</accession>
<dbReference type="Pfam" id="PF02661">
    <property type="entry name" value="Fic"/>
    <property type="match status" value="1"/>
</dbReference>
<proteinExistence type="predicted"/>
<reference evidence="2 3" key="1">
    <citation type="journal article" date="2017" name="Int. J. Syst. Evol. Microbiol.">
        <title>Bacillus mangrovi sp. nov., isolated from a sediment sample from a mangrove forest.</title>
        <authorList>
            <person name="Gupta V."/>
            <person name="Singh P.K."/>
            <person name="Korpole S."/>
            <person name="Tanuku N.R.S."/>
            <person name="Pinnaka A.K."/>
        </authorList>
    </citation>
    <scope>NUCLEOTIDE SEQUENCE [LARGE SCALE GENOMIC DNA]</scope>
    <source>
        <strain evidence="2 3">KCTC 33872</strain>
    </source>
</reference>
<comment type="caution">
    <text evidence="2">The sequence shown here is derived from an EMBL/GenBank/DDBJ whole genome shotgun (WGS) entry which is preliminary data.</text>
</comment>
<sequence length="120" mass="14125">MMNKYDDKEQAGVKYLDKYQAMLARPQTSVFGEDAFPTLEDKALCYLHSIASQHIFHNGNKRTAATIFVLFLRMHGYDINLSNKELEDYMVMMVQDQKYKTNDWLEQMKQDFEGRISKRG</sequence>
<dbReference type="PROSITE" id="PS51459">
    <property type="entry name" value="FIDO"/>
    <property type="match status" value="1"/>
</dbReference>
<dbReference type="OrthoDB" id="9802752at2"/>
<dbReference type="InterPro" id="IPR006440">
    <property type="entry name" value="Doc"/>
</dbReference>
<evidence type="ECO:0000313" key="3">
    <source>
        <dbReference type="Proteomes" id="UP000434639"/>
    </source>
</evidence>
<gene>
    <name evidence="2" type="ORF">GKZ89_12645</name>
</gene>
<dbReference type="InterPro" id="IPR003812">
    <property type="entry name" value="Fido"/>
</dbReference>
<dbReference type="PANTHER" id="PTHR39426">
    <property type="entry name" value="HOMOLOGY TO DEATH-ON-CURING PROTEIN OF PHAGE P1"/>
    <property type="match status" value="1"/>
</dbReference>
<evidence type="ECO:0000259" key="1">
    <source>
        <dbReference type="PROSITE" id="PS51459"/>
    </source>
</evidence>